<proteinExistence type="predicted"/>
<sequence length="314" mass="34907">MPAFWSAAAGKLVERWVATGLAAAVFWLILVMAWAAGRPRPRQALAGRLDSVGAMRIGEQIALLLVVLVVLSGSGLLMRQLTLPALRLLEGYWPGFLSPLSGRLRLRHVRRRAAASAAWNPLHARLTGDPSAAGQPPLSAEERRRYARLEAGLRWSPREPELMMPTRAGNILRAAEAEPLHKYGLDAVLLWPHLWTLLPESFQQNLAAARQRLDNAVAAGLWSLLVLPAVYWTPWALLALLAVNYAWRWSLPRACLDYAILLQAAFDLHRQQLYRALRQPLPVNAAVEREAGLRLTAYVYRGSDEPTMVFESGT</sequence>
<protein>
    <submittedName>
        <fullName evidence="2">Uncharacterized protein</fullName>
    </submittedName>
</protein>
<keyword evidence="1" id="KW-0472">Membrane</keyword>
<dbReference type="RefSeq" id="WP_108146890.1">
    <property type="nucleotide sequence ID" value="NZ_CP026304.1"/>
</dbReference>
<keyword evidence="1" id="KW-0812">Transmembrane</keyword>
<name>A0A2R4SWG6_9ACTN</name>
<feature type="transmembrane region" description="Helical" evidence="1">
    <location>
        <begin position="57"/>
        <end position="78"/>
    </location>
</feature>
<evidence type="ECO:0000313" key="3">
    <source>
        <dbReference type="Proteomes" id="UP000244201"/>
    </source>
</evidence>
<dbReference type="GeneID" id="55654059"/>
<accession>A0A2R4SWG6</accession>
<dbReference type="EMBL" id="CP026304">
    <property type="protein sequence ID" value="AVZ71198.1"/>
    <property type="molecule type" value="Genomic_DNA"/>
</dbReference>
<keyword evidence="3" id="KW-1185">Reference proteome</keyword>
<feature type="transmembrane region" description="Helical" evidence="1">
    <location>
        <begin position="16"/>
        <end position="36"/>
    </location>
</feature>
<keyword evidence="1" id="KW-1133">Transmembrane helix</keyword>
<dbReference type="KEGG" id="slk:SLUN_02045"/>
<evidence type="ECO:0000256" key="1">
    <source>
        <dbReference type="SAM" id="Phobius"/>
    </source>
</evidence>
<evidence type="ECO:0000313" key="2">
    <source>
        <dbReference type="EMBL" id="AVZ71198.1"/>
    </source>
</evidence>
<organism evidence="2 3">
    <name type="scientific">Streptomyces lunaelactis</name>
    <dbReference type="NCBI Taxonomy" id="1535768"/>
    <lineage>
        <taxon>Bacteria</taxon>
        <taxon>Bacillati</taxon>
        <taxon>Actinomycetota</taxon>
        <taxon>Actinomycetes</taxon>
        <taxon>Kitasatosporales</taxon>
        <taxon>Streptomycetaceae</taxon>
        <taxon>Streptomyces</taxon>
    </lineage>
</organism>
<gene>
    <name evidence="2" type="ORF">SLUN_02045</name>
</gene>
<dbReference type="Proteomes" id="UP000244201">
    <property type="component" value="Chromosome"/>
</dbReference>
<reference evidence="2 3" key="1">
    <citation type="submission" date="2018-01" db="EMBL/GenBank/DDBJ databases">
        <title>Complete genome sequence of Streptomyces lunaelactis MM109T, a Ferroverdin A producer isolated from cave moonmilk deposits.</title>
        <authorList>
            <person name="Naome A."/>
            <person name="Martinet L."/>
            <person name="Maciejewska M."/>
            <person name="Anderssen S."/>
            <person name="Adam D."/>
            <person name="Tenconi E."/>
            <person name="Deflandre B."/>
            <person name="Arguelles-Arias A."/>
            <person name="Calusinska M."/>
            <person name="Copieters W."/>
            <person name="Karim L."/>
            <person name="Hanikenne M."/>
            <person name="Baurain D."/>
            <person name="van Wezel G."/>
            <person name="Smargiasso N."/>
            <person name="de Pauw E."/>
            <person name="Delfosse P."/>
            <person name="Rigali S."/>
        </authorList>
    </citation>
    <scope>NUCLEOTIDE SEQUENCE [LARGE SCALE GENOMIC DNA]</scope>
    <source>
        <strain evidence="2 3">MM109</strain>
    </source>
</reference>
<feature type="transmembrane region" description="Helical" evidence="1">
    <location>
        <begin position="221"/>
        <end position="243"/>
    </location>
</feature>
<dbReference type="OrthoDB" id="529448at2"/>
<dbReference type="AlphaFoldDB" id="A0A2R4SWG6"/>